<dbReference type="InterPro" id="IPR016162">
    <property type="entry name" value="Ald_DH_N"/>
</dbReference>
<evidence type="ECO:0000256" key="2">
    <source>
        <dbReference type="ARBA" id="ARBA00023002"/>
    </source>
</evidence>
<gene>
    <name evidence="5" type="ORF">IEQ31_29995</name>
</gene>
<comment type="similarity">
    <text evidence="1">Belongs to the aldehyde dehydrogenase family.</text>
</comment>
<feature type="domain" description="Aldehyde dehydrogenase" evidence="4">
    <location>
        <begin position="91"/>
        <end position="530"/>
    </location>
</feature>
<dbReference type="Gene3D" id="3.40.309.10">
    <property type="entry name" value="Aldehyde Dehydrogenase, Chain A, domain 2"/>
    <property type="match status" value="1"/>
</dbReference>
<comment type="caution">
    <text evidence="5">The sequence shown here is derived from an EMBL/GenBank/DDBJ whole genome shotgun (WGS) entry which is preliminary data.</text>
</comment>
<evidence type="ECO:0000256" key="1">
    <source>
        <dbReference type="ARBA" id="ARBA00009986"/>
    </source>
</evidence>
<dbReference type="Gene3D" id="3.40.605.10">
    <property type="entry name" value="Aldehyde Dehydrogenase, Chain A, domain 1"/>
    <property type="match status" value="1"/>
</dbReference>
<evidence type="ECO:0000259" key="4">
    <source>
        <dbReference type="Pfam" id="PF00171"/>
    </source>
</evidence>
<name>A0ABR8LC48_9ACTN</name>
<dbReference type="InterPro" id="IPR016161">
    <property type="entry name" value="Ald_DH/histidinol_DH"/>
</dbReference>
<dbReference type="InterPro" id="IPR016163">
    <property type="entry name" value="Ald_DH_C"/>
</dbReference>
<evidence type="ECO:0000313" key="5">
    <source>
        <dbReference type="EMBL" id="MBD3147379.1"/>
    </source>
</evidence>
<evidence type="ECO:0000313" key="6">
    <source>
        <dbReference type="Proteomes" id="UP000653231"/>
    </source>
</evidence>
<evidence type="ECO:0000256" key="3">
    <source>
        <dbReference type="ARBA" id="ARBA00023027"/>
    </source>
</evidence>
<organism evidence="5 6">
    <name type="scientific">Microbispora bryophytorum subsp. camponoti</name>
    <dbReference type="NCBI Taxonomy" id="1677852"/>
    <lineage>
        <taxon>Bacteria</taxon>
        <taxon>Bacillati</taxon>
        <taxon>Actinomycetota</taxon>
        <taxon>Actinomycetes</taxon>
        <taxon>Streptosporangiales</taxon>
        <taxon>Streptosporangiaceae</taxon>
        <taxon>Microbispora</taxon>
    </lineage>
</organism>
<keyword evidence="2" id="KW-0560">Oxidoreductase</keyword>
<reference evidence="5 6" key="1">
    <citation type="submission" date="2020-09" db="EMBL/GenBank/DDBJ databases">
        <title>Actinomycete isolated from the Camponotus japonicus Mayr.</title>
        <authorList>
            <person name="Gong X."/>
        </authorList>
    </citation>
    <scope>NUCLEOTIDE SEQUENCE [LARGE SCALE GENOMIC DNA]</scope>
    <source>
        <strain evidence="5 6">2C-HV3</strain>
    </source>
</reference>
<protein>
    <submittedName>
        <fullName evidence="5">Aldehyde dehydrogenase</fullName>
    </submittedName>
</protein>
<accession>A0ABR8LC48</accession>
<dbReference type="PANTHER" id="PTHR42986">
    <property type="entry name" value="BENZALDEHYDE DEHYDROGENASE YFMT"/>
    <property type="match status" value="1"/>
</dbReference>
<proteinExistence type="inferred from homology"/>
<dbReference type="SUPFAM" id="SSF53720">
    <property type="entry name" value="ALDH-like"/>
    <property type="match status" value="1"/>
</dbReference>
<keyword evidence="3" id="KW-0520">NAD</keyword>
<dbReference type="EMBL" id="JACXRZ010000030">
    <property type="protein sequence ID" value="MBD3147379.1"/>
    <property type="molecule type" value="Genomic_DNA"/>
</dbReference>
<keyword evidence="6" id="KW-1185">Reference proteome</keyword>
<sequence>MSSAVRIENAPPAVENAWNADCGVVVAANITETQRVPSLGSFVRGKDVESGRWVYSLRPRAVLDDSFASLTLKRRLESGVISLDEAPPGVIAGRVALAEDETIEDALAAAAEATKIWRSAPLSTRLDAWTGLIRRVLLDRRDELIHMLTLEGHPVELARWELSGMLELTRAETVEFLRGQMWQEFTVDGRRNIVRRQADGVVCVSPPANAPLVSALLGAVSIAGGNAVVVRAPRAAPFAVSHVLRTMIAPTLEELGAPPGTLNIVCGSPGRMLDTWIASPHVNDIMYFGDTPTGLKIERRCVEMGKKPILELAGNDVVLIWKDADLDAAAAALTESFYGSGQLCMVPNQALVHPEVADELISRLAARAEALRPGYPEEDGVLLSPVLRHDRFDEFLAEAVEAGATVVTGGQGMQIDGTPDASGFFLQPTVLRIDGLGGARDLKAVREETFFPLLPVVVPEPADDEILLDAFIGFVNSNRYGLRNSLWAGDEAVIGRYVAEIAGGGLLKVNDSHIAFTAPLPSHGGTGLTGGAFGEANYPALRATHLQGISIVTGESGSAD</sequence>
<dbReference type="Proteomes" id="UP000653231">
    <property type="component" value="Unassembled WGS sequence"/>
</dbReference>
<dbReference type="PANTHER" id="PTHR42986:SF1">
    <property type="entry name" value="BENZALDEHYDE DEHYDROGENASE YFMT"/>
    <property type="match status" value="1"/>
</dbReference>
<dbReference type="InterPro" id="IPR015590">
    <property type="entry name" value="Aldehyde_DH_dom"/>
</dbReference>
<dbReference type="Pfam" id="PF00171">
    <property type="entry name" value="Aldedh"/>
    <property type="match status" value="1"/>
</dbReference>